<dbReference type="InterPro" id="IPR029063">
    <property type="entry name" value="SAM-dependent_MTases_sf"/>
</dbReference>
<comment type="similarity">
    <text evidence="5">Belongs to the class I-like SAM-binding methyltransferase superfamily. MenG/UbiE family.</text>
</comment>
<comment type="pathway">
    <text evidence="5">Quinol/quinone metabolism; menaquinone biosynthesis; menaquinol from 1,4-dihydroxy-2-naphthoate: step 2/2.</text>
</comment>
<comment type="caution">
    <text evidence="6">The sequence shown here is derived from an EMBL/GenBank/DDBJ whole genome shotgun (WGS) entry which is preliminary data.</text>
</comment>
<evidence type="ECO:0000256" key="3">
    <source>
        <dbReference type="ARBA" id="ARBA00022679"/>
    </source>
</evidence>
<dbReference type="SUPFAM" id="SSF53335">
    <property type="entry name" value="S-adenosyl-L-methionine-dependent methyltransferases"/>
    <property type="match status" value="1"/>
</dbReference>
<dbReference type="Proteomes" id="UP000885779">
    <property type="component" value="Unassembled WGS sequence"/>
</dbReference>
<dbReference type="UniPathway" id="UPA00079">
    <property type="reaction ID" value="UER00169"/>
</dbReference>
<evidence type="ECO:0000256" key="1">
    <source>
        <dbReference type="ARBA" id="ARBA00022428"/>
    </source>
</evidence>
<accession>A0A7V4WWW1</accession>
<feature type="binding site" evidence="5">
    <location>
        <begin position="113"/>
        <end position="114"/>
    </location>
    <ligand>
        <name>S-adenosyl-L-methionine</name>
        <dbReference type="ChEBI" id="CHEBI:59789"/>
    </ligand>
</feature>
<comment type="caution">
    <text evidence="5">Lacks conserved residue(s) required for the propagation of feature annotation.</text>
</comment>
<dbReference type="CDD" id="cd02440">
    <property type="entry name" value="AdoMet_MTases"/>
    <property type="match status" value="1"/>
</dbReference>
<name>A0A7V4WWW1_CALAY</name>
<dbReference type="Pfam" id="PF01209">
    <property type="entry name" value="Ubie_methyltran"/>
    <property type="match status" value="1"/>
</dbReference>
<dbReference type="GO" id="GO:0009234">
    <property type="term" value="P:menaquinone biosynthetic process"/>
    <property type="evidence" value="ECO:0007669"/>
    <property type="project" value="UniProtKB-UniRule"/>
</dbReference>
<comment type="function">
    <text evidence="5">Methyltransferase required for the conversion of demethylmenaquinol (DMKH2) to menaquinol (MKH2).</text>
</comment>
<organism evidence="6">
    <name type="scientific">Caldithrix abyssi</name>
    <dbReference type="NCBI Taxonomy" id="187145"/>
    <lineage>
        <taxon>Bacteria</taxon>
        <taxon>Pseudomonadati</taxon>
        <taxon>Calditrichota</taxon>
        <taxon>Calditrichia</taxon>
        <taxon>Calditrichales</taxon>
        <taxon>Calditrichaceae</taxon>
        <taxon>Caldithrix</taxon>
    </lineage>
</organism>
<dbReference type="GO" id="GO:0032259">
    <property type="term" value="P:methylation"/>
    <property type="evidence" value="ECO:0007669"/>
    <property type="project" value="UniProtKB-KW"/>
</dbReference>
<dbReference type="HAMAP" id="MF_01813">
    <property type="entry name" value="MenG_UbiE_methyltr"/>
    <property type="match status" value="1"/>
</dbReference>
<feature type="binding site" evidence="5">
    <location>
        <position position="85"/>
    </location>
    <ligand>
        <name>S-adenosyl-L-methionine</name>
        <dbReference type="ChEBI" id="CHEBI:59789"/>
    </ligand>
</feature>
<dbReference type="PROSITE" id="PS01183">
    <property type="entry name" value="UBIE_1"/>
    <property type="match status" value="1"/>
</dbReference>
<dbReference type="AlphaFoldDB" id="A0A7V4WWW1"/>
<dbReference type="EMBL" id="DRQG01000153">
    <property type="protein sequence ID" value="HGY57333.1"/>
    <property type="molecule type" value="Genomic_DNA"/>
</dbReference>
<evidence type="ECO:0000256" key="2">
    <source>
        <dbReference type="ARBA" id="ARBA00022603"/>
    </source>
</evidence>
<evidence type="ECO:0000256" key="4">
    <source>
        <dbReference type="ARBA" id="ARBA00022691"/>
    </source>
</evidence>
<keyword evidence="1 5" id="KW-0474">Menaquinone biosynthesis</keyword>
<sequence>MTKKLKLTQGEERKFYVKRMFNAIARRYDLLNHLLSFGIDILWRKKAIRKLNVAADGLVLDLACGTGDFALETIRQKKCRVVGVDIAAQMLVFGNRKKQIKKEGKRLCFANGDGERLPFADNTFDGATIAFGIRNMGDMDQALREFARVLKSGAALVVLEFSLPQFKPFRAVYLFYFKHILPHIGALISGDREAYSYLPLSVGEFPSVPDFRRKMEQAGFTNINHWRLLNGVAVIYRGRSI</sequence>
<dbReference type="NCBIfam" id="NF001244">
    <property type="entry name" value="PRK00216.1-5"/>
    <property type="match status" value="1"/>
</dbReference>
<protein>
    <recommendedName>
        <fullName evidence="5">Demethylmenaquinone methyltransferase</fullName>
        <ecNumber evidence="5">2.1.1.163</ecNumber>
    </recommendedName>
</protein>
<keyword evidence="4 5" id="KW-0949">S-adenosyl-L-methionine</keyword>
<dbReference type="PANTHER" id="PTHR43591">
    <property type="entry name" value="METHYLTRANSFERASE"/>
    <property type="match status" value="1"/>
</dbReference>
<dbReference type="Gene3D" id="3.40.50.150">
    <property type="entry name" value="Vaccinia Virus protein VP39"/>
    <property type="match status" value="1"/>
</dbReference>
<keyword evidence="2 5" id="KW-0489">Methyltransferase</keyword>
<dbReference type="PANTHER" id="PTHR43591:SF24">
    <property type="entry name" value="2-METHOXY-6-POLYPRENYL-1,4-BENZOQUINOL METHYLASE, MITOCHONDRIAL"/>
    <property type="match status" value="1"/>
</dbReference>
<reference evidence="6" key="1">
    <citation type="journal article" date="2020" name="mSystems">
        <title>Genome- and Community-Level Interaction Insights into Carbon Utilization and Element Cycling Functions of Hydrothermarchaeota in Hydrothermal Sediment.</title>
        <authorList>
            <person name="Zhou Z."/>
            <person name="Liu Y."/>
            <person name="Xu W."/>
            <person name="Pan J."/>
            <person name="Luo Z.H."/>
            <person name="Li M."/>
        </authorList>
    </citation>
    <scope>NUCLEOTIDE SEQUENCE [LARGE SCALE GENOMIC DNA]</scope>
    <source>
        <strain evidence="6">HyVt-577</strain>
    </source>
</reference>
<evidence type="ECO:0000313" key="6">
    <source>
        <dbReference type="EMBL" id="HGY57333.1"/>
    </source>
</evidence>
<dbReference type="InterPro" id="IPR004033">
    <property type="entry name" value="UbiE/COQ5_MeTrFase"/>
</dbReference>
<dbReference type="GO" id="GO:0043770">
    <property type="term" value="F:demethylmenaquinone methyltransferase activity"/>
    <property type="evidence" value="ECO:0007669"/>
    <property type="project" value="UniProtKB-UniRule"/>
</dbReference>
<evidence type="ECO:0000256" key="5">
    <source>
        <dbReference type="HAMAP-Rule" id="MF_01813"/>
    </source>
</evidence>
<dbReference type="InterPro" id="IPR023576">
    <property type="entry name" value="UbiE/COQ5_MeTrFase_CS"/>
</dbReference>
<dbReference type="NCBIfam" id="TIGR01934">
    <property type="entry name" value="MenG_MenH_UbiE"/>
    <property type="match status" value="1"/>
</dbReference>
<keyword evidence="3 5" id="KW-0808">Transferase</keyword>
<dbReference type="EC" id="2.1.1.163" evidence="5"/>
<gene>
    <name evidence="6" type="primary">ubiE</name>
    <name evidence="5" type="synonym">menG</name>
    <name evidence="6" type="ORF">ENK44_16615</name>
</gene>
<dbReference type="PROSITE" id="PS51608">
    <property type="entry name" value="SAM_MT_UBIE"/>
    <property type="match status" value="1"/>
</dbReference>
<proteinExistence type="inferred from homology"/>
<feature type="binding site" evidence="5">
    <location>
        <position position="66"/>
    </location>
    <ligand>
        <name>S-adenosyl-L-methionine</name>
        <dbReference type="ChEBI" id="CHEBI:59789"/>
    </ligand>
</feature>
<comment type="catalytic activity">
    <reaction evidence="5">
        <text>a 2-demethylmenaquinol + S-adenosyl-L-methionine = a menaquinol + S-adenosyl-L-homocysteine + H(+)</text>
        <dbReference type="Rhea" id="RHEA:42640"/>
        <dbReference type="Rhea" id="RHEA-COMP:9539"/>
        <dbReference type="Rhea" id="RHEA-COMP:9563"/>
        <dbReference type="ChEBI" id="CHEBI:15378"/>
        <dbReference type="ChEBI" id="CHEBI:18151"/>
        <dbReference type="ChEBI" id="CHEBI:55437"/>
        <dbReference type="ChEBI" id="CHEBI:57856"/>
        <dbReference type="ChEBI" id="CHEBI:59789"/>
        <dbReference type="EC" id="2.1.1.163"/>
    </reaction>
</comment>